<evidence type="ECO:0000313" key="3">
    <source>
        <dbReference type="Proteomes" id="UP000582974"/>
    </source>
</evidence>
<evidence type="ECO:0008006" key="4">
    <source>
        <dbReference type="Google" id="ProtNLM"/>
    </source>
</evidence>
<keyword evidence="1" id="KW-0472">Membrane</keyword>
<keyword evidence="3" id="KW-1185">Reference proteome</keyword>
<feature type="transmembrane region" description="Helical" evidence="1">
    <location>
        <begin position="197"/>
        <end position="219"/>
    </location>
</feature>
<dbReference type="Proteomes" id="UP000582974">
    <property type="component" value="Unassembled WGS sequence"/>
</dbReference>
<reference evidence="2 3" key="1">
    <citation type="submission" date="2020-07" db="EMBL/GenBank/DDBJ databases">
        <title>Genome of Haloechinothrix sp.</title>
        <authorList>
            <person name="Tang S.-K."/>
            <person name="Yang L."/>
            <person name="Zhu W.-Y."/>
        </authorList>
    </citation>
    <scope>NUCLEOTIDE SEQUENCE [LARGE SCALE GENOMIC DNA]</scope>
    <source>
        <strain evidence="2 3">YIM 98757</strain>
    </source>
</reference>
<accession>A0A838A803</accession>
<proteinExistence type="predicted"/>
<organism evidence="2 3">
    <name type="scientific">Haloechinothrix aidingensis</name>
    <dbReference type="NCBI Taxonomy" id="2752311"/>
    <lineage>
        <taxon>Bacteria</taxon>
        <taxon>Bacillati</taxon>
        <taxon>Actinomycetota</taxon>
        <taxon>Actinomycetes</taxon>
        <taxon>Pseudonocardiales</taxon>
        <taxon>Pseudonocardiaceae</taxon>
        <taxon>Haloechinothrix</taxon>
    </lineage>
</organism>
<dbReference type="AlphaFoldDB" id="A0A838A803"/>
<feature type="transmembrane region" description="Helical" evidence="1">
    <location>
        <begin position="231"/>
        <end position="251"/>
    </location>
</feature>
<gene>
    <name evidence="2" type="ORF">H0B56_02920</name>
</gene>
<name>A0A838A803_9PSEU</name>
<keyword evidence="1" id="KW-0812">Transmembrane</keyword>
<sequence length="438" mass="46278">MGGLVELAQQAFRRLAVSAARTPGRLSMIAVGLVTLTLLVGLVSTVMAQGKKDAVDGLLEHREPVTAEAQRVYSALSDAEATAAGALLADDSETERLRERYEDSIAQAGASLAKAAASAQEVPEAAEQVDIIGQQLPVYTGLVETARANDRQGFPVGASYLQEASELMRSTILPAAQELYELETGRLAEQQRDARSFPVFTALLALGLVAALLATQRYLQRRTNRVLNPGLVVATVAVLVSLLWTSVALVVHGVQVGSGQRDGTEQADRLVSTRIVALQARADQTMSLVARGAGDQHAEGFSRLSRQLGGSDGAGGLLGEVREQAAGGPAEELVNEAIENAESWRLADERIREHSDEGDYGAAVELAISADDEGAARAFHALDDNLSQAIDEGRQDFVDSTTTASRALHALPQGLAVLSVVAALGITVGVGERLREYR</sequence>
<comment type="caution">
    <text evidence="2">The sequence shown here is derived from an EMBL/GenBank/DDBJ whole genome shotgun (WGS) entry which is preliminary data.</text>
</comment>
<feature type="transmembrane region" description="Helical" evidence="1">
    <location>
        <begin position="26"/>
        <end position="48"/>
    </location>
</feature>
<evidence type="ECO:0000313" key="2">
    <source>
        <dbReference type="EMBL" id="MBA0124489.1"/>
    </source>
</evidence>
<protein>
    <recommendedName>
        <fullName evidence="4">Secreted protein</fullName>
    </recommendedName>
</protein>
<dbReference type="EMBL" id="JACCKD010000001">
    <property type="protein sequence ID" value="MBA0124489.1"/>
    <property type="molecule type" value="Genomic_DNA"/>
</dbReference>
<evidence type="ECO:0000256" key="1">
    <source>
        <dbReference type="SAM" id="Phobius"/>
    </source>
</evidence>
<keyword evidence="1" id="KW-1133">Transmembrane helix</keyword>